<feature type="region of interest" description="Disordered" evidence="1">
    <location>
        <begin position="41"/>
        <end position="96"/>
    </location>
</feature>
<gene>
    <name evidence="4" type="ORF">CCAM_LOCUS37532</name>
</gene>
<keyword evidence="2" id="KW-0472">Membrane</keyword>
<dbReference type="InterPro" id="IPR043502">
    <property type="entry name" value="DNA/RNA_pol_sf"/>
</dbReference>
<dbReference type="Pfam" id="PF00078">
    <property type="entry name" value="RVT_1"/>
    <property type="match status" value="1"/>
</dbReference>
<feature type="compositionally biased region" description="Basic and acidic residues" evidence="1">
    <location>
        <begin position="372"/>
        <end position="382"/>
    </location>
</feature>
<feature type="region of interest" description="Disordered" evidence="1">
    <location>
        <begin position="372"/>
        <end position="419"/>
    </location>
</feature>
<evidence type="ECO:0000313" key="5">
    <source>
        <dbReference type="Proteomes" id="UP000595140"/>
    </source>
</evidence>
<dbReference type="PANTHER" id="PTHR33116:SF84">
    <property type="entry name" value="RNA-DIRECTED DNA POLYMERASE"/>
    <property type="match status" value="1"/>
</dbReference>
<accession>A0A484N5H4</accession>
<evidence type="ECO:0000256" key="1">
    <source>
        <dbReference type="SAM" id="MobiDB-lite"/>
    </source>
</evidence>
<protein>
    <recommendedName>
        <fullName evidence="3">Reverse transcriptase domain-containing protein</fullName>
    </recommendedName>
</protein>
<dbReference type="PANTHER" id="PTHR33116">
    <property type="entry name" value="REVERSE TRANSCRIPTASE ZINC-BINDING DOMAIN-CONTAINING PROTEIN-RELATED-RELATED"/>
    <property type="match status" value="1"/>
</dbReference>
<evidence type="ECO:0000313" key="4">
    <source>
        <dbReference type="EMBL" id="VFQ95756.1"/>
    </source>
</evidence>
<sequence>MVVWLCARCCAFTGAVVIVMTFLIVLASLCCRRAAQSAKKAKKKLPRSSRKKRSGDDVTETHSLNTDIAMELPEKEKAPTTSSTSETSPPLAEDVPDTRAQVGITSAQETPQVFDKMPEPEMVAAKPVTFGDLFKGNRDTDQGMILKQYDVGEGVLHIPDSIIKPVEELWGFCLVGCFTGRFPGLKAVDAIVKRWNVPCRIIPHCKGWVILKFENDSDRLDVLGRERDKAYGKEFRLKIPSHGFMFDFAEFTTLSVWVQLHNVPLQLWSEEGIGMLASKVGKPLRTDLVTKQQGKGGFCRVLVEVDISKQPMTHFEVACMGKTYTQTVVFEEDPKYCFHCKTWNHGPFYCKALELVRKKELAGLEATNKVGMDKPKEHKEPPGKAGARDCVPTGKNPHVEPKGGLIPSSSNNKEKAKEPTPKAWLLTTWLERVLIYKRRRAMRDSNERVNCMSQGAYYMTDLQGFKSFNCLEDVPSTGNFFTWHKGNKLAKLDRVLANQSWGDIGLAPTCEFLDFNFLSDHCPTLFQCGAPPGNRFRPFRFFNMWLKHEGFNGLISQSWEAGVVGSKQFSLCSKLKRLKPPLKALNRQAFGHISRRAMEAKEEYGLVMKQLVLDPNNQTLLDDADIKRKRANFLLDAELAFYQQNAKCDFLMNSDRCTSYFHSIVKKNRRKNTVGFLVREDGSKTTSKDEVANIFVDFFTTLFGTTSPVEPIELEILTTGTRVPSSAQSSLLASVTPEEVREAVFDIGNDKAPGPDGYTAAFFKDQWAVVGRDIYEAVLEFFTSGKLLRQINHAMIVLIPKSSHNPTIKDFRPIACLNVLYKVITKILAKRMAPLLPDLIDPAQGAFVPGRSLVDNFLLAQHLIRDYAIKRSTPSCLIKLDITKAYDTVSWSFLQDVMHGVGLDKGIPWHLPFSSFVLSTSLGYSTKGLKKVASTITGCAALGITHLAFADDLMLFSRGDVHSVQVLMDALDHFSRVSGLTLNPTKSNIFLAGKYRDVSQNILDPASFPHGQLPVRYLGLPLASQRISESDFAPLFKTVDGFLSKWSTLKLSYAGRLELIRAVVQGVQSFWLQAFPVQKYVLDRITSMCRGFLWGSKFSKVAWVDICKPRVEGGLGLKDANTWNNALLCKLLWNLAAKKDTLWVKWVHNVYIQGENLWQWQPKKRHSVFFKRLAYVRELLVQKLGDHYPSMEEAMKPFCLAGNLIPRKVYDLFRVKANPKPWMAFIWQSYIPLSVPLRCGWHLGGGCPPKQTWNSSVYLWTALFVDMGWKMWTTCSLAASSLKKFGIISRLG</sequence>
<feature type="compositionally biased region" description="Low complexity" evidence="1">
    <location>
        <begin position="79"/>
        <end position="90"/>
    </location>
</feature>
<dbReference type="PROSITE" id="PS50878">
    <property type="entry name" value="RT_POL"/>
    <property type="match status" value="1"/>
</dbReference>
<feature type="transmembrane region" description="Helical" evidence="2">
    <location>
        <begin position="9"/>
        <end position="29"/>
    </location>
</feature>
<dbReference type="Proteomes" id="UP000595140">
    <property type="component" value="Unassembled WGS sequence"/>
</dbReference>
<keyword evidence="5" id="KW-1185">Reference proteome</keyword>
<dbReference type="EMBL" id="OOIL02005645">
    <property type="protein sequence ID" value="VFQ95756.1"/>
    <property type="molecule type" value="Genomic_DNA"/>
</dbReference>
<proteinExistence type="predicted"/>
<feature type="compositionally biased region" description="Basic residues" evidence="1">
    <location>
        <begin position="41"/>
        <end position="53"/>
    </location>
</feature>
<dbReference type="OrthoDB" id="413860at2759"/>
<reference evidence="4 5" key="1">
    <citation type="submission" date="2018-04" db="EMBL/GenBank/DDBJ databases">
        <authorList>
            <person name="Vogel A."/>
        </authorList>
    </citation>
    <scope>NUCLEOTIDE SEQUENCE [LARGE SCALE GENOMIC DNA]</scope>
</reference>
<keyword evidence="2" id="KW-0812">Transmembrane</keyword>
<name>A0A484N5H4_9ASTE</name>
<dbReference type="InterPro" id="IPR000477">
    <property type="entry name" value="RT_dom"/>
</dbReference>
<dbReference type="CDD" id="cd01650">
    <property type="entry name" value="RT_nLTR_like"/>
    <property type="match status" value="1"/>
</dbReference>
<organism evidence="4 5">
    <name type="scientific">Cuscuta campestris</name>
    <dbReference type="NCBI Taxonomy" id="132261"/>
    <lineage>
        <taxon>Eukaryota</taxon>
        <taxon>Viridiplantae</taxon>
        <taxon>Streptophyta</taxon>
        <taxon>Embryophyta</taxon>
        <taxon>Tracheophyta</taxon>
        <taxon>Spermatophyta</taxon>
        <taxon>Magnoliopsida</taxon>
        <taxon>eudicotyledons</taxon>
        <taxon>Gunneridae</taxon>
        <taxon>Pentapetalae</taxon>
        <taxon>asterids</taxon>
        <taxon>lamiids</taxon>
        <taxon>Solanales</taxon>
        <taxon>Convolvulaceae</taxon>
        <taxon>Cuscuteae</taxon>
        <taxon>Cuscuta</taxon>
        <taxon>Cuscuta subgen. Grammica</taxon>
        <taxon>Cuscuta sect. Cleistogrammica</taxon>
    </lineage>
</organism>
<feature type="domain" description="Reverse transcriptase" evidence="3">
    <location>
        <begin position="780"/>
        <end position="1022"/>
    </location>
</feature>
<dbReference type="SUPFAM" id="SSF56672">
    <property type="entry name" value="DNA/RNA polymerases"/>
    <property type="match status" value="1"/>
</dbReference>
<keyword evidence="2" id="KW-1133">Transmembrane helix</keyword>
<evidence type="ECO:0000259" key="3">
    <source>
        <dbReference type="PROSITE" id="PS50878"/>
    </source>
</evidence>
<evidence type="ECO:0000256" key="2">
    <source>
        <dbReference type="SAM" id="Phobius"/>
    </source>
</evidence>